<evidence type="ECO:0000313" key="2">
    <source>
        <dbReference type="Proteomes" id="UP000612233"/>
    </source>
</evidence>
<feature type="non-terminal residue" evidence="1">
    <location>
        <position position="1"/>
    </location>
</feature>
<organism evidence="1 2">
    <name type="scientific">Hymenobacter montanus</name>
    <dbReference type="NCBI Taxonomy" id="2771359"/>
    <lineage>
        <taxon>Bacteria</taxon>
        <taxon>Pseudomonadati</taxon>
        <taxon>Bacteroidota</taxon>
        <taxon>Cytophagia</taxon>
        <taxon>Cytophagales</taxon>
        <taxon>Hymenobacteraceae</taxon>
        <taxon>Hymenobacter</taxon>
    </lineage>
</organism>
<protein>
    <recommendedName>
        <fullName evidence="3">T9SS type A sorting domain-containing protein</fullName>
    </recommendedName>
</protein>
<sequence length="447" mass="49050">PARHHSSVSNFSIFTSWSLSYAVAAKFAVDAFYVPPGQQLTEEGVIMQLEIDPEFTVKSPNNILSEQEVFVIGPIQATGVEEVKRSDFNIPPATIISYRDLQALLNAIPYGEKWPAMPSATPCLFVAEKWGDLLINQSGIQAFLVAGGAETPLLNGGVNSWSTDAYGIICFNLGRPLAANERIKVVAPHQNRSYEGSSTAKYPILYLNNNPHNIVVRHHAPTFWDKENYPVPDGLNKEFELGALVEISPEDVYGNDLDVDPQDKSKIIENLDRVELLLDGVVVPLWRNIAASRQVDPIENGFYTTWTPTENRTYVFKPRAYLKDGTVLEDHKPLNIHVGSAGGSVPSSRSLLGSAPGHPGREKLIEVYPNPVGEAFTLTYELPQADEVSVLLQAVNGSRAKLLLTGQQGAGRHQLTVPSGGLAAGVYLLIVRGRHGYEQRQKLLRLP</sequence>
<dbReference type="Proteomes" id="UP000612233">
    <property type="component" value="Unassembled WGS sequence"/>
</dbReference>
<dbReference type="EMBL" id="JACXAD010000010">
    <property type="protein sequence ID" value="MBD2768276.1"/>
    <property type="molecule type" value="Genomic_DNA"/>
</dbReference>
<dbReference type="AlphaFoldDB" id="A0A927BCI4"/>
<gene>
    <name evidence="1" type="ORF">IC235_10265</name>
</gene>
<name>A0A927BCI4_9BACT</name>
<comment type="caution">
    <text evidence="1">The sequence shown here is derived from an EMBL/GenBank/DDBJ whole genome shotgun (WGS) entry which is preliminary data.</text>
</comment>
<reference evidence="1" key="1">
    <citation type="submission" date="2020-09" db="EMBL/GenBank/DDBJ databases">
        <authorList>
            <person name="Kim M.K."/>
        </authorList>
    </citation>
    <scope>NUCLEOTIDE SEQUENCE</scope>
    <source>
        <strain evidence="1">BT664</strain>
    </source>
</reference>
<accession>A0A927BCI4</accession>
<proteinExistence type="predicted"/>
<evidence type="ECO:0008006" key="3">
    <source>
        <dbReference type="Google" id="ProtNLM"/>
    </source>
</evidence>
<evidence type="ECO:0000313" key="1">
    <source>
        <dbReference type="EMBL" id="MBD2768276.1"/>
    </source>
</evidence>
<keyword evidence="2" id="KW-1185">Reference proteome</keyword>
<dbReference type="RefSeq" id="WP_223847202.1">
    <property type="nucleotide sequence ID" value="NZ_JACXAD010000010.1"/>
</dbReference>